<dbReference type="OrthoDB" id="1435073at2759"/>
<organism evidence="3">
    <name type="scientific">Salvia splendens</name>
    <name type="common">Scarlet sage</name>
    <dbReference type="NCBI Taxonomy" id="180675"/>
    <lineage>
        <taxon>Eukaryota</taxon>
        <taxon>Viridiplantae</taxon>
        <taxon>Streptophyta</taxon>
        <taxon>Embryophyta</taxon>
        <taxon>Tracheophyta</taxon>
        <taxon>Spermatophyta</taxon>
        <taxon>Magnoliopsida</taxon>
        <taxon>eudicotyledons</taxon>
        <taxon>Gunneridae</taxon>
        <taxon>Pentapetalae</taxon>
        <taxon>asterids</taxon>
        <taxon>lamiids</taxon>
        <taxon>Lamiales</taxon>
        <taxon>Lamiaceae</taxon>
        <taxon>Nepetoideae</taxon>
        <taxon>Mentheae</taxon>
        <taxon>Salviinae</taxon>
        <taxon>Salvia</taxon>
        <taxon>Salvia subgen. Calosphace</taxon>
        <taxon>core Calosphace</taxon>
    </lineage>
</organism>
<proteinExistence type="predicted"/>
<dbReference type="Pfam" id="PF07741">
    <property type="entry name" value="BRF1"/>
    <property type="match status" value="1"/>
</dbReference>
<feature type="domain" description="Brf1 TBP-binding" evidence="2">
    <location>
        <begin position="67"/>
        <end position="120"/>
    </location>
</feature>
<dbReference type="InterPro" id="IPR011665">
    <property type="entry name" value="BRF1_TBP-bd_dom"/>
</dbReference>
<accession>A0A8X8XA56</accession>
<keyword evidence="4" id="KW-1185">Reference proteome</keyword>
<dbReference type="Proteomes" id="UP000298416">
    <property type="component" value="Unassembled WGS sequence"/>
</dbReference>
<name>A0A8X8XA56_SALSN</name>
<sequence>MAVTQESDCNSKTPLKESIQHCGGEVADPQHSKYDGPSTRRKAIRKNVCGHQGGSRIKNRKSDKLHDIDDTEIVGYLNTKEEMHCKRILWEAMNEKCIKAKKQKIPAETKKSGAVKIATKTTEKVEPKKHSSRINYDALKSLGGDFQERCESGESSKAESPKQSKESWYEDDRSDDETFGGDEEEDESQYQYQDEDLFDDFDT</sequence>
<protein>
    <recommendedName>
        <fullName evidence="2">Brf1 TBP-binding domain-containing protein</fullName>
    </recommendedName>
</protein>
<evidence type="ECO:0000256" key="1">
    <source>
        <dbReference type="SAM" id="MobiDB-lite"/>
    </source>
</evidence>
<feature type="compositionally biased region" description="Acidic residues" evidence="1">
    <location>
        <begin position="172"/>
        <end position="203"/>
    </location>
</feature>
<evidence type="ECO:0000313" key="3">
    <source>
        <dbReference type="EMBL" id="KAG6409688.1"/>
    </source>
</evidence>
<dbReference type="Gene3D" id="1.20.5.650">
    <property type="entry name" value="Single helix bin"/>
    <property type="match status" value="1"/>
</dbReference>
<feature type="region of interest" description="Disordered" evidence="1">
    <location>
        <begin position="21"/>
        <end position="40"/>
    </location>
</feature>
<feature type="region of interest" description="Disordered" evidence="1">
    <location>
        <begin position="145"/>
        <end position="203"/>
    </location>
</feature>
<dbReference type="EMBL" id="PNBA02000010">
    <property type="protein sequence ID" value="KAG6409688.1"/>
    <property type="molecule type" value="Genomic_DNA"/>
</dbReference>
<comment type="caution">
    <text evidence="3">The sequence shown here is derived from an EMBL/GenBank/DDBJ whole genome shotgun (WGS) entry which is preliminary data.</text>
</comment>
<evidence type="ECO:0000259" key="2">
    <source>
        <dbReference type="Pfam" id="PF07741"/>
    </source>
</evidence>
<reference evidence="3" key="1">
    <citation type="submission" date="2018-01" db="EMBL/GenBank/DDBJ databases">
        <authorList>
            <person name="Mao J.F."/>
        </authorList>
    </citation>
    <scope>NUCLEOTIDE SEQUENCE</scope>
    <source>
        <strain evidence="3">Huo1</strain>
        <tissue evidence="3">Leaf</tissue>
    </source>
</reference>
<evidence type="ECO:0000313" key="4">
    <source>
        <dbReference type="Proteomes" id="UP000298416"/>
    </source>
</evidence>
<reference evidence="3" key="2">
    <citation type="submission" date="2020-08" db="EMBL/GenBank/DDBJ databases">
        <title>Plant Genome Project.</title>
        <authorList>
            <person name="Zhang R.-G."/>
        </authorList>
    </citation>
    <scope>NUCLEOTIDE SEQUENCE</scope>
    <source>
        <strain evidence="3">Huo1</strain>
        <tissue evidence="3">Leaf</tissue>
    </source>
</reference>
<dbReference type="AlphaFoldDB" id="A0A8X8XA56"/>
<gene>
    <name evidence="3" type="ORF">SASPL_127730</name>
</gene>
<feature type="compositionally biased region" description="Basic and acidic residues" evidence="1">
    <location>
        <begin position="146"/>
        <end position="171"/>
    </location>
</feature>